<dbReference type="Proteomes" id="UP000001997">
    <property type="component" value="Unassembled WGS sequence"/>
</dbReference>
<evidence type="ECO:0000256" key="3">
    <source>
        <dbReference type="SAM" id="MobiDB-lite"/>
    </source>
</evidence>
<dbReference type="Gene3D" id="1.20.870.10">
    <property type="entry name" value="Son of sevenless (SoS) protein Chain: S domain 1"/>
    <property type="match status" value="1"/>
</dbReference>
<dbReference type="PANTHER" id="PTHR23113:SF363">
    <property type="entry name" value="PROTEIN SON OF SEVENLESS"/>
    <property type="match status" value="1"/>
</dbReference>
<dbReference type="SUPFAM" id="SSF48366">
    <property type="entry name" value="Ras GEF"/>
    <property type="match status" value="1"/>
</dbReference>
<dbReference type="InterPro" id="IPR023578">
    <property type="entry name" value="Ras_GEF_dom_sf"/>
</dbReference>
<dbReference type="InterPro" id="IPR008937">
    <property type="entry name" value="Ras-like_GEF"/>
</dbReference>
<dbReference type="PROSITE" id="PS50009">
    <property type="entry name" value="RASGEF_CAT"/>
    <property type="match status" value="1"/>
</dbReference>
<dbReference type="SMART" id="SM00229">
    <property type="entry name" value="RasGEFN"/>
    <property type="match status" value="1"/>
</dbReference>
<evidence type="ECO:0000259" key="5">
    <source>
        <dbReference type="PROSITE" id="PS50212"/>
    </source>
</evidence>
<evidence type="ECO:0000313" key="6">
    <source>
        <dbReference type="EMBL" id="EDK39889.2"/>
    </source>
</evidence>
<evidence type="ECO:0000259" key="4">
    <source>
        <dbReference type="PROSITE" id="PS50009"/>
    </source>
</evidence>
<dbReference type="HOGENOM" id="CLU_004883_0_0_1"/>
<name>A5DL36_PICGU</name>
<feature type="compositionally biased region" description="Basic residues" evidence="3">
    <location>
        <begin position="353"/>
        <end position="363"/>
    </location>
</feature>
<dbReference type="RefSeq" id="XP_001483258.2">
    <property type="nucleotide sequence ID" value="XM_001483208.1"/>
</dbReference>
<organism evidence="6 7">
    <name type="scientific">Meyerozyma guilliermondii (strain ATCC 6260 / CBS 566 / DSM 6381 / JCM 1539 / NBRC 10279 / NRRL Y-324)</name>
    <name type="common">Yeast</name>
    <name type="synonym">Candida guilliermondii</name>
    <dbReference type="NCBI Taxonomy" id="294746"/>
    <lineage>
        <taxon>Eukaryota</taxon>
        <taxon>Fungi</taxon>
        <taxon>Dikarya</taxon>
        <taxon>Ascomycota</taxon>
        <taxon>Saccharomycotina</taxon>
        <taxon>Pichiomycetes</taxon>
        <taxon>Debaryomycetaceae</taxon>
        <taxon>Meyerozyma</taxon>
    </lineage>
</organism>
<sequence length="1287" mass="145403">MTESVMEEANGGLSAGDSTSIFAPEDDLQAETSEMSPDCSVKVPGSFELEEPSLSTIEPTKNNEQFAYIYNNHNESIFDDEQFFPSLSALNSSKVAKFDENNPQVLNHATVKALIVHLTSPDVIDYSFVCDFFLTYRTFTDSHEVMELLLTRLIWSLQYINANDASKHDTGRLVLLRTFVVLRHWLLNYFVDDFNNDPQLCDYFVKGLNSVALESNLLKPNMYFELKIVRDIKVHWLSSINELWGAGIDIDSIHDMTTFYLPLTSDIHSRKISKSNTEMSIHTNPSYRRSAMLSLYDQKFHKCLIVDENTAGSENPQFSVNTLLLQHQSSRISINDKVRQLQAQSSLPAQRKPLQKTTRHNHMTLKDSSVGLKKTSAPNESADTTIQSTHTYNQDGFSTNGQVKLPTSRVNFILPPTPVKKMDYVIKDLDSPTKKRPQPPRAPEDEEFGRRSSMKKIVDGWKKSFIHHDSKMEPLEAGERIAKNEEEQETFVGPRSDILSARIVDELEYLIRFYVYNDPARETILEGEIEDTNDEKGQSCGSAFVENFESDSEKDEFQFGTLGSPAKQLPPLPSDELTTDQSMPNDTASSNNMDINDISSLNITKIDNLLNYEEYDDNPTPEFRSTDPSFRRPTSINWNDEVNLDLEESPSMSKSNSTSQRETSPLPEPIKELTRSSGSSMSAFSNITQYKAEVADLGIALSPRGKVDSVKRISMNDNRRRVSMYSRGSSAKRMSSRGSVKSYISYDSAFSISNGHSKEDEYGNLRRMEGFNNLRAVGIPRTNEERRANVASFASFLSRSSSLRKSIRMSTLCALTELPFQDAEASESSINLAQRHNKVTSVISDSSIFSMQGKYGENELASEFKTENGHSESSTNSVAIPGISNYVLKELAAIPDESMNNNPVTFALRKLEGDSTPKGQKQVADVSADVSYENTEDILEQINNADTRDVIEVSTLSEVTQEPPLTPAKKSTAKRQTITPMMNDRPLTFMPSSTSSPQTISPKDILEAYTFSNEVLAVENVLNANLHVSFVLNYDSKTVAEHFTFIESDMLKDIDWKELIELKWSQELTPVNSWLEIIVDEIYYNKNKGVNLVISRFNLMVNWVISEILLTKAQSERIHLISRFIHIAQHCYAMQNYASMMQILLALTSEKIGHLKETWKNLSPGDILSLKNLEELTSPVKNFLNIRLSINQIKPSKGCIPFVGLYLSDLIFNAERPATIKSGSEEKMINFSRFRTSVYIVKSLSQCIEWSNNYKIDVNDDLLSKCLYIRSLDEDEMNTCLKHIEDE</sequence>
<dbReference type="VEuPathDB" id="FungiDB:PGUG_03987"/>
<feature type="domain" description="N-terminal Ras-GEF" evidence="5">
    <location>
        <begin position="102"/>
        <end position="233"/>
    </location>
</feature>
<evidence type="ECO:0008006" key="8">
    <source>
        <dbReference type="Google" id="ProtNLM"/>
    </source>
</evidence>
<dbReference type="STRING" id="294746.A5DL36"/>
<proteinExistence type="predicted"/>
<dbReference type="EMBL" id="CH408159">
    <property type="protein sequence ID" value="EDK39889.2"/>
    <property type="molecule type" value="Genomic_DNA"/>
</dbReference>
<dbReference type="GO" id="GO:0005886">
    <property type="term" value="C:plasma membrane"/>
    <property type="evidence" value="ECO:0007669"/>
    <property type="project" value="TreeGrafter"/>
</dbReference>
<evidence type="ECO:0000313" key="7">
    <source>
        <dbReference type="Proteomes" id="UP000001997"/>
    </source>
</evidence>
<dbReference type="PROSITE" id="PS50212">
    <property type="entry name" value="RASGEF_NTER"/>
    <property type="match status" value="1"/>
</dbReference>
<dbReference type="InterPro" id="IPR036964">
    <property type="entry name" value="RASGEF_cat_dom_sf"/>
</dbReference>
<dbReference type="OrthoDB" id="10254377at2759"/>
<dbReference type="PANTHER" id="PTHR23113">
    <property type="entry name" value="GUANINE NUCLEOTIDE EXCHANGE FACTOR"/>
    <property type="match status" value="1"/>
</dbReference>
<dbReference type="FunCoup" id="A5DL36">
    <property type="interactions" value="203"/>
</dbReference>
<evidence type="ECO:0000256" key="2">
    <source>
        <dbReference type="PROSITE-ProRule" id="PRU00168"/>
    </source>
</evidence>
<dbReference type="GO" id="GO:0005085">
    <property type="term" value="F:guanyl-nucleotide exchange factor activity"/>
    <property type="evidence" value="ECO:0007669"/>
    <property type="project" value="UniProtKB-KW"/>
</dbReference>
<dbReference type="CDD" id="cd00155">
    <property type="entry name" value="RasGEF"/>
    <property type="match status" value="1"/>
</dbReference>
<dbReference type="CDD" id="cd06224">
    <property type="entry name" value="REM"/>
    <property type="match status" value="1"/>
</dbReference>
<gene>
    <name evidence="6" type="ORF">PGUG_03987</name>
</gene>
<keyword evidence="1 2" id="KW-0344">Guanine-nucleotide releasing factor</keyword>
<keyword evidence="7" id="KW-1185">Reference proteome</keyword>
<dbReference type="InParanoid" id="A5DL36"/>
<dbReference type="eggNOG" id="KOG3417">
    <property type="taxonomic scope" value="Eukaryota"/>
</dbReference>
<dbReference type="InterPro" id="IPR001895">
    <property type="entry name" value="RASGEF_cat_dom"/>
</dbReference>
<reference evidence="6" key="1">
    <citation type="submission" date="2005-03" db="EMBL/GenBank/DDBJ databases">
        <authorList>
            <person name="Giovannoni S.J."/>
            <person name="Cho J.-C."/>
            <person name="Ferriera S."/>
            <person name="Johnson J."/>
            <person name="Kravitz S."/>
            <person name="Halpern A."/>
            <person name="Remington K."/>
            <person name="Beeson K."/>
            <person name="Tran B."/>
            <person name="Rogers Y.-H."/>
            <person name="Friedman R."/>
            <person name="Venter J.C."/>
        </authorList>
    </citation>
    <scope>NUCLEOTIDE SEQUENCE</scope>
    <source>
        <strain evidence="6">ATCC 6260</strain>
    </source>
</reference>
<dbReference type="Gene3D" id="1.10.840.10">
    <property type="entry name" value="Ras guanine-nucleotide exchange factors catalytic domain"/>
    <property type="match status" value="1"/>
</dbReference>
<dbReference type="GeneID" id="5125354"/>
<feature type="region of interest" description="Disordered" evidence="3">
    <location>
        <begin position="344"/>
        <end position="366"/>
    </location>
</feature>
<feature type="region of interest" description="Disordered" evidence="3">
    <location>
        <begin position="429"/>
        <end position="453"/>
    </location>
</feature>
<dbReference type="InterPro" id="IPR000651">
    <property type="entry name" value="Ras-like_Gua-exchang_fac_N"/>
</dbReference>
<dbReference type="KEGG" id="pgu:PGUG_03987"/>
<feature type="compositionally biased region" description="Polar residues" evidence="3">
    <location>
        <begin position="650"/>
        <end position="663"/>
    </location>
</feature>
<protein>
    <recommendedName>
        <fullName evidence="8">Guanine nucleotide exchange factor LTE1</fullName>
    </recommendedName>
</protein>
<dbReference type="SMART" id="SM00147">
    <property type="entry name" value="RasGEF"/>
    <property type="match status" value="1"/>
</dbReference>
<dbReference type="OMA" id="PFILMYD"/>
<dbReference type="Pfam" id="PF00617">
    <property type="entry name" value="RasGEF"/>
    <property type="match status" value="1"/>
</dbReference>
<evidence type="ECO:0000256" key="1">
    <source>
        <dbReference type="ARBA" id="ARBA00022658"/>
    </source>
</evidence>
<dbReference type="GO" id="GO:0007265">
    <property type="term" value="P:Ras protein signal transduction"/>
    <property type="evidence" value="ECO:0007669"/>
    <property type="project" value="TreeGrafter"/>
</dbReference>
<feature type="compositionally biased region" description="Polar residues" evidence="3">
    <location>
        <begin position="579"/>
        <end position="588"/>
    </location>
</feature>
<feature type="compositionally biased region" description="Polar residues" evidence="3">
    <location>
        <begin position="626"/>
        <end position="640"/>
    </location>
</feature>
<dbReference type="Pfam" id="PF00618">
    <property type="entry name" value="RasGEF_N"/>
    <property type="match status" value="1"/>
</dbReference>
<feature type="region of interest" description="Disordered" evidence="3">
    <location>
        <begin position="614"/>
        <end position="679"/>
    </location>
</feature>
<feature type="region of interest" description="Disordered" evidence="3">
    <location>
        <begin position="554"/>
        <end position="595"/>
    </location>
</feature>
<accession>A5DL36</accession>
<feature type="domain" description="Ras-GEF" evidence="4">
    <location>
        <begin position="1035"/>
        <end position="1277"/>
    </location>
</feature>
<feature type="region of interest" description="Disordered" evidence="3">
    <location>
        <begin position="1"/>
        <end position="21"/>
    </location>
</feature>
<reference evidence="6" key="2">
    <citation type="journal article" date="2009" name="Nature">
        <title>Evolution of pathogenicity and sexual reproduction in eight Candida genomes.</title>
        <authorList>
            <person name="Butler G."/>
            <person name="Rasmussen M.D."/>
            <person name="Lin M.F."/>
            <person name="Santos M.A."/>
            <person name="Sakthikumar S."/>
            <person name="Munro C.A."/>
            <person name="Rheinbay E."/>
            <person name="Grabherr M."/>
            <person name="Forche A."/>
            <person name="Reedy J.L."/>
            <person name="Agrafioti I."/>
            <person name="Arnaud M.B."/>
            <person name="Bates S."/>
            <person name="Brown A.J."/>
            <person name="Brunke S."/>
            <person name="Costanzo M.C."/>
            <person name="Fitzpatrick D.A."/>
            <person name="de Groot P.W."/>
            <person name="Harris D."/>
            <person name="Hoyer L.L."/>
            <person name="Hube B."/>
            <person name="Klis F.M."/>
            <person name="Kodira C."/>
            <person name="Lennard N."/>
            <person name="Logue M.E."/>
            <person name="Martin R."/>
            <person name="Neiman A.M."/>
            <person name="Nikolaou E."/>
            <person name="Quail M.A."/>
            <person name="Quinn J."/>
            <person name="Santos M.C."/>
            <person name="Schmitzberger F.F."/>
            <person name="Sherlock G."/>
            <person name="Shah P."/>
            <person name="Silverstein K.A."/>
            <person name="Skrzypek M.S."/>
            <person name="Soll D."/>
            <person name="Staggs R."/>
            <person name="Stansfield I."/>
            <person name="Stumpf M.P."/>
            <person name="Sudbery P.E."/>
            <person name="Srikantha T."/>
            <person name="Zeng Q."/>
            <person name="Berman J."/>
            <person name="Berriman M."/>
            <person name="Heitman J."/>
            <person name="Gow N.A."/>
            <person name="Lorenz M.C."/>
            <person name="Birren B.W."/>
            <person name="Kellis M."/>
            <person name="Cuomo C.A."/>
        </authorList>
    </citation>
    <scope>NUCLEOTIDE SEQUENCE [LARGE SCALE GENOMIC DNA]</scope>
    <source>
        <strain evidence="6">ATCC 6260</strain>
    </source>
</reference>